<dbReference type="InterPro" id="IPR036286">
    <property type="entry name" value="LexA/Signal_pep-like_sf"/>
</dbReference>
<evidence type="ECO:0000256" key="1">
    <source>
        <dbReference type="ARBA" id="ARBA00000677"/>
    </source>
</evidence>
<evidence type="ECO:0000259" key="6">
    <source>
        <dbReference type="Pfam" id="PF10502"/>
    </source>
</evidence>
<dbReference type="EMBL" id="VMGK01000021">
    <property type="protein sequence ID" value="TSC92549.1"/>
    <property type="molecule type" value="Genomic_DNA"/>
</dbReference>
<sequence>MNNTLETGQYLYINKLAYLTREPTRGEIVVLIFPGNPEKKKFVKRLIGLPGDKIQIINNKIFINHQELIESYLSSDLNLNIDQAKTIELKQDEYFLMGDNRDGSNDSRVWGSANKKHLIGKASTILYPLSQIQILKTANY</sequence>
<dbReference type="PROSITE" id="PS00760">
    <property type="entry name" value="SPASE_I_2"/>
    <property type="match status" value="1"/>
</dbReference>
<keyword evidence="4 5" id="KW-0378">Hydrolase</keyword>
<evidence type="ECO:0000256" key="2">
    <source>
        <dbReference type="ARBA" id="ARBA00009370"/>
    </source>
</evidence>
<dbReference type="CDD" id="cd06530">
    <property type="entry name" value="S26_SPase_I"/>
    <property type="match status" value="1"/>
</dbReference>
<keyword evidence="5" id="KW-0645">Protease</keyword>
<reference evidence="7 8" key="1">
    <citation type="submission" date="2017-07" db="EMBL/GenBank/DDBJ databases">
        <title>Mechanisms for carbon and nitrogen cycling indicate functional differentiation within the Candidate Phyla Radiation.</title>
        <authorList>
            <person name="Danczak R.E."/>
            <person name="Johnston M.D."/>
            <person name="Kenah C."/>
            <person name="Slattery M."/>
            <person name="Wrighton K.C."/>
            <person name="Wilkins M.J."/>
        </authorList>
    </citation>
    <scope>NUCLEOTIDE SEQUENCE [LARGE SCALE GENOMIC DNA]</scope>
    <source>
        <strain evidence="7">Licking1014_7</strain>
    </source>
</reference>
<comment type="catalytic activity">
    <reaction evidence="1 5">
        <text>Cleavage of hydrophobic, N-terminal signal or leader sequences from secreted and periplasmic proteins.</text>
        <dbReference type="EC" id="3.4.21.89"/>
    </reaction>
</comment>
<dbReference type="PRINTS" id="PR00727">
    <property type="entry name" value="LEADERPTASE"/>
</dbReference>
<evidence type="ECO:0000313" key="7">
    <source>
        <dbReference type="EMBL" id="TSC92549.1"/>
    </source>
</evidence>
<dbReference type="GO" id="GO:0016020">
    <property type="term" value="C:membrane"/>
    <property type="evidence" value="ECO:0007669"/>
    <property type="project" value="UniProtKB-SubCell"/>
</dbReference>
<gene>
    <name evidence="7" type="ORF">CEN89_617</name>
</gene>
<evidence type="ECO:0000256" key="3">
    <source>
        <dbReference type="ARBA" id="ARBA00013208"/>
    </source>
</evidence>
<dbReference type="NCBIfam" id="TIGR02227">
    <property type="entry name" value="sigpep_I_bact"/>
    <property type="match status" value="1"/>
</dbReference>
<evidence type="ECO:0000313" key="8">
    <source>
        <dbReference type="Proteomes" id="UP000315689"/>
    </source>
</evidence>
<dbReference type="GO" id="GO:0009003">
    <property type="term" value="F:signal peptidase activity"/>
    <property type="evidence" value="ECO:0007669"/>
    <property type="project" value="UniProtKB-EC"/>
</dbReference>
<dbReference type="Proteomes" id="UP000315689">
    <property type="component" value="Unassembled WGS sequence"/>
</dbReference>
<dbReference type="InterPro" id="IPR000223">
    <property type="entry name" value="Pept_S26A_signal_pept_1"/>
</dbReference>
<comment type="similarity">
    <text evidence="2 5">Belongs to the peptidase S26 family.</text>
</comment>
<dbReference type="EC" id="3.4.21.89" evidence="3 5"/>
<dbReference type="PANTHER" id="PTHR43390:SF1">
    <property type="entry name" value="CHLOROPLAST PROCESSING PEPTIDASE"/>
    <property type="match status" value="1"/>
</dbReference>
<evidence type="ECO:0000256" key="4">
    <source>
        <dbReference type="ARBA" id="ARBA00022801"/>
    </source>
</evidence>
<feature type="domain" description="Peptidase S26" evidence="6">
    <location>
        <begin position="1"/>
        <end position="126"/>
    </location>
</feature>
<protein>
    <recommendedName>
        <fullName evidence="3 5">Signal peptidase I</fullName>
        <ecNumber evidence="3 5">3.4.21.89</ecNumber>
    </recommendedName>
</protein>
<dbReference type="SUPFAM" id="SSF51306">
    <property type="entry name" value="LexA/Signal peptidase"/>
    <property type="match status" value="1"/>
</dbReference>
<proteinExistence type="inferred from homology"/>
<name>A0A554LIT2_9BACT</name>
<dbReference type="GO" id="GO:0004252">
    <property type="term" value="F:serine-type endopeptidase activity"/>
    <property type="evidence" value="ECO:0007669"/>
    <property type="project" value="InterPro"/>
</dbReference>
<evidence type="ECO:0000256" key="5">
    <source>
        <dbReference type="RuleBase" id="RU362042"/>
    </source>
</evidence>
<dbReference type="PANTHER" id="PTHR43390">
    <property type="entry name" value="SIGNAL PEPTIDASE I"/>
    <property type="match status" value="1"/>
</dbReference>
<dbReference type="Pfam" id="PF10502">
    <property type="entry name" value="Peptidase_S26"/>
    <property type="match status" value="1"/>
</dbReference>
<dbReference type="AlphaFoldDB" id="A0A554LIT2"/>
<dbReference type="InterPro" id="IPR019533">
    <property type="entry name" value="Peptidase_S26"/>
</dbReference>
<accession>A0A554LIT2</accession>
<dbReference type="InterPro" id="IPR019757">
    <property type="entry name" value="Pept_S26A_signal_pept_1_Lys-AS"/>
</dbReference>
<organism evidence="7 8">
    <name type="scientific">Candidatus Berkelbacteria bacterium Licking1014_7</name>
    <dbReference type="NCBI Taxonomy" id="2017147"/>
    <lineage>
        <taxon>Bacteria</taxon>
        <taxon>Candidatus Berkelbacteria</taxon>
    </lineage>
</organism>
<dbReference type="GO" id="GO:0006465">
    <property type="term" value="P:signal peptide processing"/>
    <property type="evidence" value="ECO:0007669"/>
    <property type="project" value="InterPro"/>
</dbReference>
<comment type="subcellular location">
    <subcellularLocation>
        <location evidence="5">Membrane</location>
        <topology evidence="5">Single-pass type II membrane protein</topology>
    </subcellularLocation>
</comment>
<dbReference type="Gene3D" id="2.10.109.10">
    <property type="entry name" value="Umud Fragment, subunit A"/>
    <property type="match status" value="1"/>
</dbReference>
<comment type="caution">
    <text evidence="7">The sequence shown here is derived from an EMBL/GenBank/DDBJ whole genome shotgun (WGS) entry which is preliminary data.</text>
</comment>